<evidence type="ECO:0000313" key="2">
    <source>
        <dbReference type="EMBL" id="GMF48543.1"/>
    </source>
</evidence>
<proteinExistence type="predicted"/>
<dbReference type="AlphaFoldDB" id="A0A9W6XWC5"/>
<accession>A0A9W6XWC5</accession>
<comment type="caution">
    <text evidence="2">The sequence shown here is derived from an EMBL/GenBank/DDBJ whole genome shotgun (WGS) entry which is preliminary data.</text>
</comment>
<protein>
    <submittedName>
        <fullName evidence="2">Unnamed protein product</fullName>
    </submittedName>
</protein>
<gene>
    <name evidence="2" type="ORF">Pfra01_001879600</name>
</gene>
<dbReference type="OrthoDB" id="129631at2759"/>
<sequence>MEYRPEAQQREQKRAELQEEINRARKDLVQEEADTKVALLRAKFAEEPFTLNPPSRTNIVHWVSKCWSELSQQTIISGFAKVGIRNDTRRV</sequence>
<keyword evidence="1" id="KW-0175">Coiled coil</keyword>
<feature type="coiled-coil region" evidence="1">
    <location>
        <begin position="7"/>
        <end position="34"/>
    </location>
</feature>
<keyword evidence="3" id="KW-1185">Reference proteome</keyword>
<reference evidence="2" key="1">
    <citation type="submission" date="2023-04" db="EMBL/GenBank/DDBJ databases">
        <title>Phytophthora fragariaefolia NBRC 109709.</title>
        <authorList>
            <person name="Ichikawa N."/>
            <person name="Sato H."/>
            <person name="Tonouchi N."/>
        </authorList>
    </citation>
    <scope>NUCLEOTIDE SEQUENCE</scope>
    <source>
        <strain evidence="2">NBRC 109709</strain>
    </source>
</reference>
<dbReference type="EMBL" id="BSXT01002378">
    <property type="protein sequence ID" value="GMF48543.1"/>
    <property type="molecule type" value="Genomic_DNA"/>
</dbReference>
<evidence type="ECO:0000313" key="3">
    <source>
        <dbReference type="Proteomes" id="UP001165121"/>
    </source>
</evidence>
<organism evidence="2 3">
    <name type="scientific">Phytophthora fragariaefolia</name>
    <dbReference type="NCBI Taxonomy" id="1490495"/>
    <lineage>
        <taxon>Eukaryota</taxon>
        <taxon>Sar</taxon>
        <taxon>Stramenopiles</taxon>
        <taxon>Oomycota</taxon>
        <taxon>Peronosporomycetes</taxon>
        <taxon>Peronosporales</taxon>
        <taxon>Peronosporaceae</taxon>
        <taxon>Phytophthora</taxon>
    </lineage>
</organism>
<name>A0A9W6XWC5_9STRA</name>
<evidence type="ECO:0000256" key="1">
    <source>
        <dbReference type="SAM" id="Coils"/>
    </source>
</evidence>
<dbReference type="Proteomes" id="UP001165121">
    <property type="component" value="Unassembled WGS sequence"/>
</dbReference>